<dbReference type="PANTHER" id="PTHR12110:SF48">
    <property type="entry name" value="BLL3656 PROTEIN"/>
    <property type="match status" value="1"/>
</dbReference>
<evidence type="ECO:0000259" key="1">
    <source>
        <dbReference type="Pfam" id="PF01261"/>
    </source>
</evidence>
<accession>A0A844HX31</accession>
<dbReference type="OrthoDB" id="9072761at2"/>
<dbReference type="InterPro" id="IPR050312">
    <property type="entry name" value="IolE/XylAMocC-like"/>
</dbReference>
<evidence type="ECO:0000313" key="2">
    <source>
        <dbReference type="EMBL" id="MTH62022.1"/>
    </source>
</evidence>
<evidence type="ECO:0000313" key="3">
    <source>
        <dbReference type="Proteomes" id="UP000449846"/>
    </source>
</evidence>
<dbReference type="InterPro" id="IPR036237">
    <property type="entry name" value="Xyl_isomerase-like_sf"/>
</dbReference>
<dbReference type="AlphaFoldDB" id="A0A844HX31"/>
<dbReference type="RefSeq" id="WP_155041973.1">
    <property type="nucleotide sequence ID" value="NZ_WMIG01000024.1"/>
</dbReference>
<keyword evidence="3" id="KW-1185">Reference proteome</keyword>
<dbReference type="Proteomes" id="UP000449846">
    <property type="component" value="Unassembled WGS sequence"/>
</dbReference>
<dbReference type="Gene3D" id="3.20.20.150">
    <property type="entry name" value="Divalent-metal-dependent TIM barrel enzymes"/>
    <property type="match status" value="1"/>
</dbReference>
<name>A0A844HX31_9RHOB</name>
<feature type="domain" description="Xylose isomerase-like TIM barrel" evidence="1">
    <location>
        <begin position="24"/>
        <end position="270"/>
    </location>
</feature>
<proteinExistence type="predicted"/>
<dbReference type="SUPFAM" id="SSF51658">
    <property type="entry name" value="Xylose isomerase-like"/>
    <property type="match status" value="1"/>
</dbReference>
<protein>
    <submittedName>
        <fullName evidence="2">TIM barrel protein</fullName>
    </submittedName>
</protein>
<dbReference type="InterPro" id="IPR013022">
    <property type="entry name" value="Xyl_isomerase-like_TIM-brl"/>
</dbReference>
<reference evidence="2 3" key="1">
    <citation type="submission" date="2019-11" db="EMBL/GenBank/DDBJ databases">
        <authorList>
            <person name="Dong K."/>
        </authorList>
    </citation>
    <scope>NUCLEOTIDE SEQUENCE [LARGE SCALE GENOMIC DNA]</scope>
    <source>
        <strain evidence="2 3">NBRC 112902</strain>
    </source>
</reference>
<gene>
    <name evidence="2" type="ORF">GL300_22755</name>
</gene>
<dbReference type="EMBL" id="WMIG01000024">
    <property type="protein sequence ID" value="MTH62022.1"/>
    <property type="molecule type" value="Genomic_DNA"/>
</dbReference>
<organism evidence="2 3">
    <name type="scientific">Paracoccus litorisediminis</name>
    <dbReference type="NCBI Taxonomy" id="2006130"/>
    <lineage>
        <taxon>Bacteria</taxon>
        <taxon>Pseudomonadati</taxon>
        <taxon>Pseudomonadota</taxon>
        <taxon>Alphaproteobacteria</taxon>
        <taxon>Rhodobacterales</taxon>
        <taxon>Paracoccaceae</taxon>
        <taxon>Paracoccus</taxon>
    </lineage>
</organism>
<dbReference type="Pfam" id="PF01261">
    <property type="entry name" value="AP_endonuc_2"/>
    <property type="match status" value="1"/>
</dbReference>
<sequence>MILNPAEIALAQLGMTDEGPVALVRAAAAAGFAAVGLPLRSGALRPLHTEIVGNAPLIRDIRHALADTGLRVFDVEALVLGHLPPEAELQAMLETASTLGASRVSCLGHEPIHGPGTLRPGGEVEALAMLCELASSHGLRIGVEFMAFRAINSLGSAAALIRASGATNAGIVVDALHAFRTNATAAEIAALPPGMVSHLQICDAHRLAPSRDALAEEARRGRLLPGNGAIPLRAYIDALPEGTPLSVELPVEELLSLPVAERARRAAASLATLQPVKSQ</sequence>
<comment type="caution">
    <text evidence="2">The sequence shown here is derived from an EMBL/GenBank/DDBJ whole genome shotgun (WGS) entry which is preliminary data.</text>
</comment>
<dbReference type="PANTHER" id="PTHR12110">
    <property type="entry name" value="HYDROXYPYRUVATE ISOMERASE"/>
    <property type="match status" value="1"/>
</dbReference>